<feature type="compositionally biased region" description="Low complexity" evidence="1">
    <location>
        <begin position="46"/>
        <end position="64"/>
    </location>
</feature>
<feature type="compositionally biased region" description="Basic and acidic residues" evidence="1">
    <location>
        <begin position="65"/>
        <end position="76"/>
    </location>
</feature>
<feature type="region of interest" description="Disordered" evidence="1">
    <location>
        <begin position="46"/>
        <end position="76"/>
    </location>
</feature>
<evidence type="ECO:0000256" key="1">
    <source>
        <dbReference type="SAM" id="MobiDB-lite"/>
    </source>
</evidence>
<sequence>LTHGDCLGDPKEVERPFVCSRCQTHSSEQSKSTSFRDYRKCDSYMSSRTSSLSSSDTITSGSHSYIEDLKSSSRKD</sequence>
<dbReference type="AlphaFoldDB" id="A0A0B7C5Q2"/>
<accession>A0A0B7C5Q2</accession>
<gene>
    <name evidence="2" type="primary">ORF222494</name>
</gene>
<organism evidence="2">
    <name type="scientific">Arion vulgaris</name>
    <dbReference type="NCBI Taxonomy" id="1028688"/>
    <lineage>
        <taxon>Eukaryota</taxon>
        <taxon>Metazoa</taxon>
        <taxon>Spiralia</taxon>
        <taxon>Lophotrochozoa</taxon>
        <taxon>Mollusca</taxon>
        <taxon>Gastropoda</taxon>
        <taxon>Heterobranchia</taxon>
        <taxon>Euthyneura</taxon>
        <taxon>Panpulmonata</taxon>
        <taxon>Eupulmonata</taxon>
        <taxon>Stylommatophora</taxon>
        <taxon>Helicina</taxon>
        <taxon>Arionoidea</taxon>
        <taxon>Arionidae</taxon>
        <taxon>Arion</taxon>
    </lineage>
</organism>
<proteinExistence type="predicted"/>
<name>A0A0B7C5Q2_9EUPU</name>
<dbReference type="EMBL" id="HACG01053070">
    <property type="protein sequence ID" value="CEK99941.1"/>
    <property type="molecule type" value="Transcribed_RNA"/>
</dbReference>
<feature type="non-terminal residue" evidence="2">
    <location>
        <position position="1"/>
    </location>
</feature>
<protein>
    <submittedName>
        <fullName evidence="2">Uncharacterized protein</fullName>
    </submittedName>
</protein>
<feature type="non-terminal residue" evidence="2">
    <location>
        <position position="76"/>
    </location>
</feature>
<reference evidence="2" key="1">
    <citation type="submission" date="2014-12" db="EMBL/GenBank/DDBJ databases">
        <title>Insight into the proteome of Arion vulgaris.</title>
        <authorList>
            <person name="Aradska J."/>
            <person name="Bulat T."/>
            <person name="Smidak R."/>
            <person name="Sarate P."/>
            <person name="Gangsoo J."/>
            <person name="Sialana F."/>
            <person name="Bilban M."/>
            <person name="Lubec G."/>
        </authorList>
    </citation>
    <scope>NUCLEOTIDE SEQUENCE</scope>
    <source>
        <tissue evidence="2">Skin</tissue>
    </source>
</reference>
<evidence type="ECO:0000313" key="2">
    <source>
        <dbReference type="EMBL" id="CEK99941.1"/>
    </source>
</evidence>